<dbReference type="Pfam" id="PF13624">
    <property type="entry name" value="SurA_N_3"/>
    <property type="match status" value="1"/>
</dbReference>
<keyword evidence="5 12" id="KW-1133">Transmembrane helix</keyword>
<dbReference type="GO" id="GO:0003755">
    <property type="term" value="F:peptidyl-prolyl cis-trans isomerase activity"/>
    <property type="evidence" value="ECO:0007669"/>
    <property type="project" value="UniProtKB-KW"/>
</dbReference>
<dbReference type="PANTHER" id="PTHR47529">
    <property type="entry name" value="PEPTIDYL-PROLYL CIS-TRANS ISOMERASE D"/>
    <property type="match status" value="1"/>
</dbReference>
<evidence type="ECO:0000256" key="12">
    <source>
        <dbReference type="SAM" id="Phobius"/>
    </source>
</evidence>
<feature type="domain" description="PpiC" evidence="13">
    <location>
        <begin position="265"/>
        <end position="366"/>
    </location>
</feature>
<dbReference type="InterPro" id="IPR023058">
    <property type="entry name" value="PPIase_PpiC_CS"/>
</dbReference>
<dbReference type="InterPro" id="IPR027304">
    <property type="entry name" value="Trigger_fact/SurA_dom_sf"/>
</dbReference>
<evidence type="ECO:0000256" key="4">
    <source>
        <dbReference type="ARBA" id="ARBA00022692"/>
    </source>
</evidence>
<keyword evidence="4 12" id="KW-0812">Transmembrane</keyword>
<evidence type="ECO:0000256" key="7">
    <source>
        <dbReference type="ARBA" id="ARBA00023186"/>
    </source>
</evidence>
<evidence type="ECO:0000256" key="2">
    <source>
        <dbReference type="ARBA" id="ARBA00022475"/>
    </source>
</evidence>
<keyword evidence="2" id="KW-1003">Cell membrane</keyword>
<keyword evidence="11" id="KW-0697">Rotamase</keyword>
<proteinExistence type="inferred from homology"/>
<evidence type="ECO:0000256" key="9">
    <source>
        <dbReference type="ARBA" id="ARBA00040743"/>
    </source>
</evidence>
<dbReference type="InterPro" id="IPR052029">
    <property type="entry name" value="PpiD_chaperone"/>
</dbReference>
<evidence type="ECO:0000256" key="11">
    <source>
        <dbReference type="PROSITE-ProRule" id="PRU00278"/>
    </source>
</evidence>
<evidence type="ECO:0000313" key="14">
    <source>
        <dbReference type="EMBL" id="SPD71925.1"/>
    </source>
</evidence>
<protein>
    <recommendedName>
        <fullName evidence="9">Periplasmic chaperone PpiD</fullName>
    </recommendedName>
    <alternativeName>
        <fullName evidence="10">Periplasmic folding chaperone</fullName>
    </alternativeName>
</protein>
<dbReference type="PROSITE" id="PS01096">
    <property type="entry name" value="PPIC_PPIASE_1"/>
    <property type="match status" value="1"/>
</dbReference>
<accession>A0A445MR50</accession>
<organism evidence="14">
    <name type="scientific">uncultured Desulfobacterium sp</name>
    <dbReference type="NCBI Taxonomy" id="201089"/>
    <lineage>
        <taxon>Bacteria</taxon>
        <taxon>Pseudomonadati</taxon>
        <taxon>Thermodesulfobacteriota</taxon>
        <taxon>Desulfobacteria</taxon>
        <taxon>Desulfobacterales</taxon>
        <taxon>Desulfobacteriaceae</taxon>
        <taxon>Desulfobacterium</taxon>
        <taxon>environmental samples</taxon>
    </lineage>
</organism>
<gene>
    <name evidence="14" type="ORF">PITCH_A1100024</name>
</gene>
<dbReference type="SUPFAM" id="SSF54534">
    <property type="entry name" value="FKBP-like"/>
    <property type="match status" value="1"/>
</dbReference>
<feature type="transmembrane region" description="Helical" evidence="12">
    <location>
        <begin position="12"/>
        <end position="32"/>
    </location>
</feature>
<keyword evidence="7" id="KW-0143">Chaperone</keyword>
<dbReference type="PROSITE" id="PS50198">
    <property type="entry name" value="PPIC_PPIASE_2"/>
    <property type="match status" value="1"/>
</dbReference>
<evidence type="ECO:0000256" key="10">
    <source>
        <dbReference type="ARBA" id="ARBA00042775"/>
    </source>
</evidence>
<dbReference type="InterPro" id="IPR046357">
    <property type="entry name" value="PPIase_dom_sf"/>
</dbReference>
<evidence type="ECO:0000256" key="3">
    <source>
        <dbReference type="ARBA" id="ARBA00022519"/>
    </source>
</evidence>
<evidence type="ECO:0000259" key="13">
    <source>
        <dbReference type="PROSITE" id="PS50198"/>
    </source>
</evidence>
<comment type="subcellular location">
    <subcellularLocation>
        <location evidence="1">Cell inner membrane</location>
        <topology evidence="1">Single-pass type II membrane protein</topology>
        <orientation evidence="1">Periplasmic side</orientation>
    </subcellularLocation>
</comment>
<dbReference type="SUPFAM" id="SSF109998">
    <property type="entry name" value="Triger factor/SurA peptide-binding domain-like"/>
    <property type="match status" value="1"/>
</dbReference>
<evidence type="ECO:0000256" key="6">
    <source>
        <dbReference type="ARBA" id="ARBA00023136"/>
    </source>
</evidence>
<dbReference type="PANTHER" id="PTHR47529:SF1">
    <property type="entry name" value="PERIPLASMIC CHAPERONE PPID"/>
    <property type="match status" value="1"/>
</dbReference>
<dbReference type="GO" id="GO:0005886">
    <property type="term" value="C:plasma membrane"/>
    <property type="evidence" value="ECO:0007669"/>
    <property type="project" value="UniProtKB-SubCell"/>
</dbReference>
<sequence length="630" mass="72712">MILSLMRKHAQSWLIKTLMFIIAVVFIFYFGYSFTARRGLKTAYVNGDLITTEEYRKAYGELVESLQRQYKDMWNEEIVKALDLKNQALTNLINERLINQEAERLGLEVTEKEIQQAIQEYSVFQVNGRFDMGQYRAMLNRNRMKPEDFEAAISKDMLGMKLKQFLYSFSEVTDQEVLDNYTFNNEKIKVSFIQVKRDAFKKSVSTDEASIKDFFEKNREKYRVPDQIKFAYVVIDPKSFEQGIKTTEDEIKNYYEDNLSSFKEERKVKASHILFKLDAKATGDKENEVKEKAESVLKEVRDGKDFAELAKKYSDCPSKAKGGDLGYFSEGQMVKPFEEAAFKLKAGEISDLVRTEFGFHIIKVEDVKEARTRPLEEVRGEIVETLIHNASLELAYEKGQTLIDQMPYDADLSQYVTGQGLEAKFTDYLASNQPIPGIQGDKKLLQGIFSLAKGEVSELLELGEKYYIFQAADKKASYLPELAEVLEKVKSDLTDDLAAKAAKTEAEALLADLQKGRSWDDLAKEKQLQIEQTDFFSRQGAIPKIGYEPELQEKLFRLNEGKRYPDTVFENSNGAFLIRWEGYQGIDQAKFQGEKEKQRLSLMQKKHSRLFEDWLYYLKARADIKIITPP</sequence>
<name>A0A445MR50_9BACT</name>
<keyword evidence="11" id="KW-0413">Isomerase</keyword>
<dbReference type="Pfam" id="PF13616">
    <property type="entry name" value="Rotamase_3"/>
    <property type="match status" value="1"/>
</dbReference>
<evidence type="ECO:0000256" key="5">
    <source>
        <dbReference type="ARBA" id="ARBA00022989"/>
    </source>
</evidence>
<keyword evidence="6 12" id="KW-0472">Membrane</keyword>
<reference evidence="14" key="1">
    <citation type="submission" date="2018-01" db="EMBL/GenBank/DDBJ databases">
        <authorList>
            <person name="Regsiter A."/>
            <person name="William W."/>
        </authorList>
    </citation>
    <scope>NUCLEOTIDE SEQUENCE</scope>
    <source>
        <strain evidence="14">TRIP AH-1</strain>
    </source>
</reference>
<dbReference type="InterPro" id="IPR000297">
    <property type="entry name" value="PPIase_PpiC"/>
</dbReference>
<dbReference type="Gene3D" id="3.10.50.40">
    <property type="match status" value="2"/>
</dbReference>
<evidence type="ECO:0000256" key="8">
    <source>
        <dbReference type="ARBA" id="ARBA00038408"/>
    </source>
</evidence>
<comment type="similarity">
    <text evidence="8">Belongs to the PpiD chaperone family.</text>
</comment>
<dbReference type="EMBL" id="OJIN01000014">
    <property type="protein sequence ID" value="SPD71925.1"/>
    <property type="molecule type" value="Genomic_DNA"/>
</dbReference>
<dbReference type="Gene3D" id="1.10.4030.10">
    <property type="entry name" value="Porin chaperone SurA, peptide-binding domain"/>
    <property type="match status" value="1"/>
</dbReference>
<keyword evidence="3" id="KW-0997">Cell inner membrane</keyword>
<dbReference type="AlphaFoldDB" id="A0A445MR50"/>
<evidence type="ECO:0000256" key="1">
    <source>
        <dbReference type="ARBA" id="ARBA00004382"/>
    </source>
</evidence>